<keyword evidence="2" id="KW-1185">Reference proteome</keyword>
<evidence type="ECO:0000313" key="1">
    <source>
        <dbReference type="EMBL" id="KAJ7545233.1"/>
    </source>
</evidence>
<protein>
    <submittedName>
        <fullName evidence="1">Uncharacterized protein</fullName>
    </submittedName>
</protein>
<comment type="caution">
    <text evidence="1">The sequence shown here is derived from an EMBL/GenBank/DDBJ whole genome shotgun (WGS) entry which is preliminary data.</text>
</comment>
<sequence length="163" mass="18282">MQELKLAQLYQRLLKTEGQGGPLLGLDVGTKYMGVAVSDRNCRVASPHSLIERKTSSSHQAILNLEKVAKDLSIVGFVIGYPIKLIGYQGKQFVREMHISGKFADLCYIYWDERLTTKAVENAIGFLKVDRRQHKRIVDKLSALCILQGCLDGLAKMSRVVEM</sequence>
<accession>A0ACC2CT58</accession>
<proteinExistence type="predicted"/>
<organism evidence="1 2">
    <name type="scientific">Diphasiastrum complanatum</name>
    <name type="common">Issler's clubmoss</name>
    <name type="synonym">Lycopodium complanatum</name>
    <dbReference type="NCBI Taxonomy" id="34168"/>
    <lineage>
        <taxon>Eukaryota</taxon>
        <taxon>Viridiplantae</taxon>
        <taxon>Streptophyta</taxon>
        <taxon>Embryophyta</taxon>
        <taxon>Tracheophyta</taxon>
        <taxon>Lycopodiopsida</taxon>
        <taxon>Lycopodiales</taxon>
        <taxon>Lycopodiaceae</taxon>
        <taxon>Lycopodioideae</taxon>
        <taxon>Diphasiastrum</taxon>
    </lineage>
</organism>
<reference evidence="2" key="1">
    <citation type="journal article" date="2024" name="Proc. Natl. Acad. Sci. U.S.A.">
        <title>Extraordinary preservation of gene collinearity over three hundred million years revealed in homosporous lycophytes.</title>
        <authorList>
            <person name="Li C."/>
            <person name="Wickell D."/>
            <person name="Kuo L.Y."/>
            <person name="Chen X."/>
            <person name="Nie B."/>
            <person name="Liao X."/>
            <person name="Peng D."/>
            <person name="Ji J."/>
            <person name="Jenkins J."/>
            <person name="Williams M."/>
            <person name="Shu S."/>
            <person name="Plott C."/>
            <person name="Barry K."/>
            <person name="Rajasekar S."/>
            <person name="Grimwood J."/>
            <person name="Han X."/>
            <person name="Sun S."/>
            <person name="Hou Z."/>
            <person name="He W."/>
            <person name="Dai G."/>
            <person name="Sun C."/>
            <person name="Schmutz J."/>
            <person name="Leebens-Mack J.H."/>
            <person name="Li F.W."/>
            <person name="Wang L."/>
        </authorList>
    </citation>
    <scope>NUCLEOTIDE SEQUENCE [LARGE SCALE GENOMIC DNA]</scope>
    <source>
        <strain evidence="2">cv. PW_Plant_1</strain>
    </source>
</reference>
<name>A0ACC2CT58_DIPCM</name>
<dbReference type="EMBL" id="CM055100">
    <property type="protein sequence ID" value="KAJ7545233.1"/>
    <property type="molecule type" value="Genomic_DNA"/>
</dbReference>
<dbReference type="Proteomes" id="UP001162992">
    <property type="component" value="Chromosome 9"/>
</dbReference>
<gene>
    <name evidence="1" type="ORF">O6H91_09G111800</name>
</gene>
<evidence type="ECO:0000313" key="2">
    <source>
        <dbReference type="Proteomes" id="UP001162992"/>
    </source>
</evidence>